<proteinExistence type="inferred from homology"/>
<evidence type="ECO:0000256" key="2">
    <source>
        <dbReference type="ARBA" id="ARBA00022692"/>
    </source>
</evidence>
<gene>
    <name evidence="8" type="ORF">EYC84_010635</name>
</gene>
<comment type="similarity">
    <text evidence="5">Belongs to the SAT4 family.</text>
</comment>
<dbReference type="PANTHER" id="PTHR33048">
    <property type="entry name" value="PTH11-LIKE INTEGRAL MEMBRANE PROTEIN (AFU_ORTHOLOGUE AFUA_5G11245)"/>
    <property type="match status" value="1"/>
</dbReference>
<dbReference type="EMBL" id="VICG01000014">
    <property type="protein sequence ID" value="KAA8564864.1"/>
    <property type="molecule type" value="Genomic_DNA"/>
</dbReference>
<evidence type="ECO:0000256" key="1">
    <source>
        <dbReference type="ARBA" id="ARBA00004141"/>
    </source>
</evidence>
<evidence type="ECO:0000259" key="7">
    <source>
        <dbReference type="Pfam" id="PF20684"/>
    </source>
</evidence>
<dbReference type="VEuPathDB" id="FungiDB:MFRU_008g02930"/>
<name>A0A5M9J5Z6_MONFR</name>
<evidence type="ECO:0000256" key="5">
    <source>
        <dbReference type="ARBA" id="ARBA00038359"/>
    </source>
</evidence>
<dbReference type="Pfam" id="PF20684">
    <property type="entry name" value="Fung_rhodopsin"/>
    <property type="match status" value="1"/>
</dbReference>
<evidence type="ECO:0000313" key="9">
    <source>
        <dbReference type="Proteomes" id="UP000322873"/>
    </source>
</evidence>
<dbReference type="GO" id="GO:0016020">
    <property type="term" value="C:membrane"/>
    <property type="evidence" value="ECO:0007669"/>
    <property type="project" value="UniProtKB-SubCell"/>
</dbReference>
<dbReference type="AlphaFoldDB" id="A0A5M9J5Z6"/>
<evidence type="ECO:0000313" key="8">
    <source>
        <dbReference type="EMBL" id="KAA8564864.1"/>
    </source>
</evidence>
<keyword evidence="4 6" id="KW-0472">Membrane</keyword>
<organism evidence="8 9">
    <name type="scientific">Monilinia fructicola</name>
    <name type="common">Brown rot fungus</name>
    <name type="synonym">Ciboria fructicola</name>
    <dbReference type="NCBI Taxonomy" id="38448"/>
    <lineage>
        <taxon>Eukaryota</taxon>
        <taxon>Fungi</taxon>
        <taxon>Dikarya</taxon>
        <taxon>Ascomycota</taxon>
        <taxon>Pezizomycotina</taxon>
        <taxon>Leotiomycetes</taxon>
        <taxon>Helotiales</taxon>
        <taxon>Sclerotiniaceae</taxon>
        <taxon>Monilinia</taxon>
    </lineage>
</organism>
<reference evidence="8 9" key="1">
    <citation type="submission" date="2019-06" db="EMBL/GenBank/DDBJ databases">
        <title>Genome Sequence of the Brown Rot Fungal Pathogen Monilinia fructicola.</title>
        <authorList>
            <person name="De Miccolis Angelini R.M."/>
            <person name="Landi L."/>
            <person name="Abate D."/>
            <person name="Pollastro S."/>
            <person name="Romanazzi G."/>
            <person name="Faretra F."/>
        </authorList>
    </citation>
    <scope>NUCLEOTIDE SEQUENCE [LARGE SCALE GENOMIC DNA]</scope>
    <source>
        <strain evidence="8 9">Mfrc123</strain>
    </source>
</reference>
<feature type="transmembrane region" description="Helical" evidence="6">
    <location>
        <begin position="136"/>
        <end position="154"/>
    </location>
</feature>
<evidence type="ECO:0000256" key="4">
    <source>
        <dbReference type="ARBA" id="ARBA00023136"/>
    </source>
</evidence>
<keyword evidence="3 6" id="KW-1133">Transmembrane helix</keyword>
<feature type="transmembrane region" description="Helical" evidence="6">
    <location>
        <begin position="14"/>
        <end position="35"/>
    </location>
</feature>
<comment type="caution">
    <text evidence="8">The sequence shown here is derived from an EMBL/GenBank/DDBJ whole genome shotgun (WGS) entry which is preliminary data.</text>
</comment>
<dbReference type="InterPro" id="IPR049326">
    <property type="entry name" value="Rhodopsin_dom_fungi"/>
</dbReference>
<feature type="transmembrane region" description="Helical" evidence="6">
    <location>
        <begin position="47"/>
        <end position="69"/>
    </location>
</feature>
<dbReference type="InterPro" id="IPR052337">
    <property type="entry name" value="SAT4-like"/>
</dbReference>
<dbReference type="Proteomes" id="UP000322873">
    <property type="component" value="Unassembled WGS sequence"/>
</dbReference>
<keyword evidence="9" id="KW-1185">Reference proteome</keyword>
<feature type="transmembrane region" description="Helical" evidence="6">
    <location>
        <begin position="100"/>
        <end position="124"/>
    </location>
</feature>
<feature type="domain" description="Rhodopsin" evidence="7">
    <location>
        <begin position="31"/>
        <end position="173"/>
    </location>
</feature>
<dbReference type="PANTHER" id="PTHR33048:SF134">
    <property type="entry name" value="INTEGRAL MEMBRANE PROTEIN"/>
    <property type="match status" value="1"/>
</dbReference>
<accession>A0A5M9J5Z6</accession>
<sequence length="248" mass="27453">MTVYMADNYNQPQMIGLGIGFIVLPIFAVVLRLWAKWIGRRSIQLDDYLILVAMAFAIGCCSVQLVAAIKGGLGQHQVVDANGQPILDDPKFVTYEKCKFAVNMLSTIGLGFTKASILILYMNIFRGHTFHLASQAMMALVITWSVSFFFANLFTCYPITPFVEPFYNHKCMRALDMCKWGISGSHGSQRLRSETDSVKELSLGKGVDGTVYAVATHIDGGSDGYAESGKFPQEGISVEHEVRIEERC</sequence>
<comment type="subcellular location">
    <subcellularLocation>
        <location evidence="1">Membrane</location>
        <topology evidence="1">Multi-pass membrane protein</topology>
    </subcellularLocation>
</comment>
<protein>
    <recommendedName>
        <fullName evidence="7">Rhodopsin domain-containing protein</fullName>
    </recommendedName>
</protein>
<keyword evidence="2 6" id="KW-0812">Transmembrane</keyword>
<evidence type="ECO:0000256" key="6">
    <source>
        <dbReference type="SAM" id="Phobius"/>
    </source>
</evidence>
<evidence type="ECO:0000256" key="3">
    <source>
        <dbReference type="ARBA" id="ARBA00022989"/>
    </source>
</evidence>